<dbReference type="EMBL" id="FNYH01000015">
    <property type="protein sequence ID" value="SEI88336.1"/>
    <property type="molecule type" value="Genomic_DNA"/>
</dbReference>
<dbReference type="Pfam" id="PF00015">
    <property type="entry name" value="MCPsignal"/>
    <property type="match status" value="1"/>
</dbReference>
<dbReference type="SUPFAM" id="SSF58104">
    <property type="entry name" value="Methyl-accepting chemotaxis protein (MCP) signaling domain"/>
    <property type="match status" value="1"/>
</dbReference>
<dbReference type="InterPro" id="IPR032255">
    <property type="entry name" value="HBM"/>
</dbReference>
<dbReference type="FunFam" id="1.10.287.950:FF:000001">
    <property type="entry name" value="Methyl-accepting chemotaxis sensory transducer"/>
    <property type="match status" value="1"/>
</dbReference>
<evidence type="ECO:0000256" key="5">
    <source>
        <dbReference type="SAM" id="Phobius"/>
    </source>
</evidence>
<dbReference type="Gene3D" id="1.10.287.950">
    <property type="entry name" value="Methyl-accepting chemotaxis protein"/>
    <property type="match status" value="1"/>
</dbReference>
<feature type="transmembrane region" description="Helical" evidence="5">
    <location>
        <begin position="302"/>
        <end position="322"/>
    </location>
</feature>
<dbReference type="PROSITE" id="PS51753">
    <property type="entry name" value="HBM"/>
    <property type="match status" value="1"/>
</dbReference>
<dbReference type="InterPro" id="IPR004089">
    <property type="entry name" value="MCPsignal_dom"/>
</dbReference>
<dbReference type="PROSITE" id="PS50885">
    <property type="entry name" value="HAMP"/>
    <property type="match status" value="1"/>
</dbReference>
<feature type="domain" description="HAMP" evidence="7">
    <location>
        <begin position="324"/>
        <end position="376"/>
    </location>
</feature>
<dbReference type="SMART" id="SM00283">
    <property type="entry name" value="MA"/>
    <property type="match status" value="1"/>
</dbReference>
<dbReference type="STRING" id="64971.SAMN05421831_11530"/>
<dbReference type="PROSITE" id="PS50111">
    <property type="entry name" value="CHEMOTAXIS_TRANSDUC_2"/>
    <property type="match status" value="1"/>
</dbReference>
<dbReference type="SMART" id="SM00304">
    <property type="entry name" value="HAMP"/>
    <property type="match status" value="1"/>
</dbReference>
<evidence type="ECO:0000259" key="8">
    <source>
        <dbReference type="PROSITE" id="PS51753"/>
    </source>
</evidence>
<evidence type="ECO:0000256" key="1">
    <source>
        <dbReference type="ARBA" id="ARBA00004370"/>
    </source>
</evidence>
<evidence type="ECO:0000259" key="6">
    <source>
        <dbReference type="PROSITE" id="PS50111"/>
    </source>
</evidence>
<evidence type="ECO:0000259" key="7">
    <source>
        <dbReference type="PROSITE" id="PS50885"/>
    </source>
</evidence>
<dbReference type="CDD" id="cd11386">
    <property type="entry name" value="MCP_signal"/>
    <property type="match status" value="1"/>
</dbReference>
<feature type="domain" description="HBM" evidence="8">
    <location>
        <begin position="42"/>
        <end position="297"/>
    </location>
</feature>
<dbReference type="GO" id="GO:0006935">
    <property type="term" value="P:chemotaxis"/>
    <property type="evidence" value="ECO:0007669"/>
    <property type="project" value="InterPro"/>
</dbReference>
<evidence type="ECO:0000313" key="9">
    <source>
        <dbReference type="EMBL" id="SEI88336.1"/>
    </source>
</evidence>
<reference evidence="10" key="1">
    <citation type="submission" date="2016-10" db="EMBL/GenBank/DDBJ databases">
        <authorList>
            <person name="Varghese N."/>
            <person name="Submissions S."/>
        </authorList>
    </citation>
    <scope>NUCLEOTIDE SEQUENCE [LARGE SCALE GENOMIC DNA]</scope>
    <source>
        <strain evidence="10">DSM 7165</strain>
    </source>
</reference>
<proteinExistence type="inferred from homology"/>
<comment type="subcellular location">
    <subcellularLocation>
        <location evidence="1">Membrane</location>
    </subcellularLocation>
</comment>
<keyword evidence="5" id="KW-0472">Membrane</keyword>
<dbReference type="GO" id="GO:0004888">
    <property type="term" value="F:transmembrane signaling receptor activity"/>
    <property type="evidence" value="ECO:0007669"/>
    <property type="project" value="InterPro"/>
</dbReference>
<gene>
    <name evidence="9" type="ORF">SAMN05421831_11530</name>
</gene>
<dbReference type="PANTHER" id="PTHR32089:SF112">
    <property type="entry name" value="LYSOZYME-LIKE PROTEIN-RELATED"/>
    <property type="match status" value="1"/>
</dbReference>
<feature type="domain" description="Methyl-accepting transducer" evidence="6">
    <location>
        <begin position="381"/>
        <end position="617"/>
    </location>
</feature>
<dbReference type="OrthoDB" id="7054443at2"/>
<comment type="similarity">
    <text evidence="3">Belongs to the methyl-accepting chemotaxis (MCP) protein family.</text>
</comment>
<dbReference type="GO" id="GO:0016020">
    <property type="term" value="C:membrane"/>
    <property type="evidence" value="ECO:0007669"/>
    <property type="project" value="UniProtKB-SubCell"/>
</dbReference>
<keyword evidence="5" id="KW-0812">Transmembrane</keyword>
<sequence length="653" mass="72245">MRLQILKDLSIGKKLSLGFASVLLLTLALAWISYSGQNSVTFRVENAARMTQVLHSMDSARITEKNYLLRFSPEYAQELKNYTQEIIRDAQALEARFQPENQQDRQNMQAIIASVRTYQAAFDTMVQNRQQSLQAREQMRALALDIETQVDKVRLGQKKEAMQALLNYGEHAFIADKMQKADDGDQLVEWLLETRRAEKNYIETGEPQFIDEVAQQVLLMQRLLTDLKNRYQVPAHQQAAAAIDVELNKYYDLFKQVVSLRLALEQSEEQMLDKARDTLTLIEQVLASQRDKMHTEMQHNQTMTWVAAMIALILGSAAAILISRQIVYPLARTISLVNEIADGRLDIDVRVTRKDEIGQVQTAMRRMVQELGRLIGHLRTGTEQISSAASQLTSAIVDTTGHMQQQQQETQQVASAMHQMSATVQEVARHANEATQAASEADEQAHQGHQVVTKASELITRLAGEVESAAQVIERVRTDSDNITSVLDVIKTIAEQTNLLALNAAIEAARAGEAGRGFAVVADEVRTLAQRTQGSTQEIENLIATLQKGSQEAVDAMQHSRKGAQASVQEAQAASTALEAISSAVNTILSMNTQIATATEEQSAVAEEVSLSLTRIQGTSEQTAGAASQIQSASQALTQLGQQLQQQAARFRI</sequence>
<dbReference type="RefSeq" id="WP_093312021.1">
    <property type="nucleotide sequence ID" value="NZ_FNYH01000015.1"/>
</dbReference>
<evidence type="ECO:0000256" key="2">
    <source>
        <dbReference type="ARBA" id="ARBA00023224"/>
    </source>
</evidence>
<evidence type="ECO:0000256" key="4">
    <source>
        <dbReference type="PROSITE-ProRule" id="PRU00284"/>
    </source>
</evidence>
<keyword evidence="10" id="KW-1185">Reference proteome</keyword>
<keyword evidence="2 4" id="KW-0807">Transducer</keyword>
<name>A0A1H6U9W6_9GAMM</name>
<accession>A0A1H6U9W6</accession>
<dbReference type="PRINTS" id="PR00260">
    <property type="entry name" value="CHEMTRNSDUCR"/>
</dbReference>
<dbReference type="Pfam" id="PF00672">
    <property type="entry name" value="HAMP"/>
    <property type="match status" value="1"/>
</dbReference>
<evidence type="ECO:0000313" key="10">
    <source>
        <dbReference type="Proteomes" id="UP000242999"/>
    </source>
</evidence>
<dbReference type="Proteomes" id="UP000242999">
    <property type="component" value="Unassembled WGS sequence"/>
</dbReference>
<dbReference type="InterPro" id="IPR004090">
    <property type="entry name" value="Chemotax_Me-accpt_rcpt"/>
</dbReference>
<dbReference type="CDD" id="cd06225">
    <property type="entry name" value="HAMP"/>
    <property type="match status" value="1"/>
</dbReference>
<dbReference type="SMART" id="SM01358">
    <property type="entry name" value="HBM"/>
    <property type="match status" value="1"/>
</dbReference>
<dbReference type="InterPro" id="IPR003660">
    <property type="entry name" value="HAMP_dom"/>
</dbReference>
<dbReference type="PANTHER" id="PTHR32089">
    <property type="entry name" value="METHYL-ACCEPTING CHEMOTAXIS PROTEIN MCPB"/>
    <property type="match status" value="1"/>
</dbReference>
<evidence type="ECO:0000256" key="3">
    <source>
        <dbReference type="ARBA" id="ARBA00029447"/>
    </source>
</evidence>
<dbReference type="GO" id="GO:0007165">
    <property type="term" value="P:signal transduction"/>
    <property type="evidence" value="ECO:0007669"/>
    <property type="project" value="UniProtKB-KW"/>
</dbReference>
<organism evidence="9 10">
    <name type="scientific">Allopseudospirillum japonicum</name>
    <dbReference type="NCBI Taxonomy" id="64971"/>
    <lineage>
        <taxon>Bacteria</taxon>
        <taxon>Pseudomonadati</taxon>
        <taxon>Pseudomonadota</taxon>
        <taxon>Gammaproteobacteria</taxon>
        <taxon>Oceanospirillales</taxon>
        <taxon>Oceanospirillaceae</taxon>
        <taxon>Allopseudospirillum</taxon>
    </lineage>
</organism>
<protein>
    <submittedName>
        <fullName evidence="9">Methyl-accepting chemotaxis protein</fullName>
    </submittedName>
</protein>
<keyword evidence="5" id="KW-1133">Transmembrane helix</keyword>
<dbReference type="AlphaFoldDB" id="A0A1H6U9W6"/>